<evidence type="ECO:0000313" key="3">
    <source>
        <dbReference type="Proteomes" id="UP000192756"/>
    </source>
</evidence>
<name>A0A1W2CQT9_9SPHI</name>
<evidence type="ECO:0000313" key="2">
    <source>
        <dbReference type="EMBL" id="SMC87600.1"/>
    </source>
</evidence>
<dbReference type="RefSeq" id="WP_084239929.1">
    <property type="nucleotide sequence ID" value="NZ_FWXT01000002.1"/>
</dbReference>
<organism evidence="2 3">
    <name type="scientific">Pedobacter africanus</name>
    <dbReference type="NCBI Taxonomy" id="151894"/>
    <lineage>
        <taxon>Bacteria</taxon>
        <taxon>Pseudomonadati</taxon>
        <taxon>Bacteroidota</taxon>
        <taxon>Sphingobacteriia</taxon>
        <taxon>Sphingobacteriales</taxon>
        <taxon>Sphingobacteriaceae</taxon>
        <taxon>Pedobacter</taxon>
    </lineage>
</organism>
<proteinExistence type="predicted"/>
<sequence length="179" mass="20903">MENDIEALMYPIGRFVPATQYSPDNLASWIGGIWSAPLLYDYCIQNLDEAQLNTPYRTGGWNIVQLVHHVADSHMNAYIRLKLALTEDQPAISPYNENLWAELPDVKLVPLNVSVTLLHALHMRWATLLENLSEEDWKKTYYHPGNKEYMPVWQMTNQYNWHGTHHAEQIISLRKRMGW</sequence>
<dbReference type="Proteomes" id="UP000192756">
    <property type="component" value="Unassembled WGS sequence"/>
</dbReference>
<protein>
    <submittedName>
        <fullName evidence="2">DinB superfamily protein</fullName>
    </submittedName>
</protein>
<dbReference type="Gene3D" id="1.20.120.450">
    <property type="entry name" value="dinb family like domain"/>
    <property type="match status" value="1"/>
</dbReference>
<dbReference type="InterPro" id="IPR024775">
    <property type="entry name" value="DinB-like"/>
</dbReference>
<evidence type="ECO:0000259" key="1">
    <source>
        <dbReference type="Pfam" id="PF12867"/>
    </source>
</evidence>
<dbReference type="InterPro" id="IPR034660">
    <property type="entry name" value="DinB/YfiT-like"/>
</dbReference>
<dbReference type="SUPFAM" id="SSF109854">
    <property type="entry name" value="DinB/YfiT-like putative metalloenzymes"/>
    <property type="match status" value="1"/>
</dbReference>
<feature type="domain" description="DinB-like" evidence="1">
    <location>
        <begin position="44"/>
        <end position="170"/>
    </location>
</feature>
<dbReference type="EMBL" id="FWXT01000002">
    <property type="protein sequence ID" value="SMC87600.1"/>
    <property type="molecule type" value="Genomic_DNA"/>
</dbReference>
<gene>
    <name evidence="2" type="ORF">SAMN04488524_3113</name>
</gene>
<dbReference type="Pfam" id="PF12867">
    <property type="entry name" value="DinB_2"/>
    <property type="match status" value="1"/>
</dbReference>
<dbReference type="AlphaFoldDB" id="A0A1W2CQT9"/>
<dbReference type="STRING" id="151894.SAMN04488524_3113"/>
<accession>A0A1W2CQT9</accession>
<reference evidence="3" key="1">
    <citation type="submission" date="2017-04" db="EMBL/GenBank/DDBJ databases">
        <authorList>
            <person name="Varghese N."/>
            <person name="Submissions S."/>
        </authorList>
    </citation>
    <scope>NUCLEOTIDE SEQUENCE [LARGE SCALE GENOMIC DNA]</scope>
    <source>
        <strain evidence="3">DSM 12126</strain>
    </source>
</reference>
<dbReference type="NCBIfam" id="NF009807">
    <property type="entry name" value="PRK13291.1"/>
    <property type="match status" value="1"/>
</dbReference>
<keyword evidence="3" id="KW-1185">Reference proteome</keyword>